<organism evidence="3 4">
    <name type="scientific">Thioalkalivibrio denitrificans</name>
    <dbReference type="NCBI Taxonomy" id="108003"/>
    <lineage>
        <taxon>Bacteria</taxon>
        <taxon>Pseudomonadati</taxon>
        <taxon>Pseudomonadota</taxon>
        <taxon>Gammaproteobacteria</taxon>
        <taxon>Chromatiales</taxon>
        <taxon>Ectothiorhodospiraceae</taxon>
        <taxon>Thioalkalivibrio</taxon>
    </lineage>
</organism>
<gene>
    <name evidence="3" type="ORF">B1C78_02210</name>
</gene>
<dbReference type="EMBL" id="MVBK01000010">
    <property type="protein sequence ID" value="OOG28143.1"/>
    <property type="molecule type" value="Genomic_DNA"/>
</dbReference>
<dbReference type="InterPro" id="IPR039447">
    <property type="entry name" value="UreH-like_TM_dom"/>
</dbReference>
<dbReference type="AlphaFoldDB" id="A0A1V3NT52"/>
<dbReference type="OrthoDB" id="9798690at2"/>
<evidence type="ECO:0000256" key="1">
    <source>
        <dbReference type="SAM" id="Phobius"/>
    </source>
</evidence>
<evidence type="ECO:0000313" key="3">
    <source>
        <dbReference type="EMBL" id="OOG28143.1"/>
    </source>
</evidence>
<dbReference type="PANTHER" id="PTHR42208">
    <property type="entry name" value="HEAVY METAL TRANSPORTER-RELATED"/>
    <property type="match status" value="1"/>
</dbReference>
<feature type="transmembrane region" description="Helical" evidence="1">
    <location>
        <begin position="205"/>
        <end position="223"/>
    </location>
</feature>
<feature type="domain" description="Urease accessory protein UreH-like transmembrane" evidence="2">
    <location>
        <begin position="7"/>
        <end position="218"/>
    </location>
</feature>
<dbReference type="PANTHER" id="PTHR42208:SF1">
    <property type="entry name" value="HEAVY METAL TRANSPORTER"/>
    <property type="match status" value="1"/>
</dbReference>
<reference evidence="3 4" key="1">
    <citation type="submission" date="2017-02" db="EMBL/GenBank/DDBJ databases">
        <title>Genomic diversity within the haloalkaliphilic genus Thioalkalivibrio.</title>
        <authorList>
            <person name="Ahn A.-C."/>
            <person name="Meier-Kolthoff J."/>
            <person name="Overmars L."/>
            <person name="Richter M."/>
            <person name="Woyke T."/>
            <person name="Sorokin D.Y."/>
            <person name="Muyzer G."/>
        </authorList>
    </citation>
    <scope>NUCLEOTIDE SEQUENCE [LARGE SCALE GENOMIC DNA]</scope>
    <source>
        <strain evidence="3 4">ALJD</strain>
    </source>
</reference>
<proteinExistence type="predicted"/>
<feature type="transmembrane region" description="Helical" evidence="1">
    <location>
        <begin position="86"/>
        <end position="107"/>
    </location>
</feature>
<protein>
    <recommendedName>
        <fullName evidence="2">Urease accessory protein UreH-like transmembrane domain-containing protein</fullName>
    </recommendedName>
</protein>
<name>A0A1V3NT52_9GAMM</name>
<evidence type="ECO:0000259" key="2">
    <source>
        <dbReference type="Pfam" id="PF13386"/>
    </source>
</evidence>
<feature type="transmembrane region" description="Helical" evidence="1">
    <location>
        <begin position="173"/>
        <end position="193"/>
    </location>
</feature>
<dbReference type="RefSeq" id="WP_077277494.1">
    <property type="nucleotide sequence ID" value="NZ_MVBK01000010.1"/>
</dbReference>
<sequence length="224" mass="23590">MELTLAAAFLIGLASTLHCLGMCGAISGALTLSLPAKVRESPPRLVTHVVAYGLGRTGSYAVAGAITGIVGTALLRGIGDVGWVHMAARILAASVLAGIGLYLAGWFPRFAQIERIGVPIWRRVEPLGRRLLPVSSPLHALLFGVAWGWLPCGLVYSMLIWTLTIGDVLQSAMMMFAFGLGTLPGVAVAGVFAARLTQLARRTHLRQIIGLSIVAVAIVTLVYP</sequence>
<keyword evidence="4" id="KW-1185">Reference proteome</keyword>
<feature type="transmembrane region" description="Helical" evidence="1">
    <location>
        <begin position="138"/>
        <end position="161"/>
    </location>
</feature>
<dbReference type="STRING" id="108003.B1C78_02210"/>
<accession>A0A1V3NT52</accession>
<keyword evidence="1" id="KW-0472">Membrane</keyword>
<keyword evidence="1" id="KW-0812">Transmembrane</keyword>
<evidence type="ECO:0000313" key="4">
    <source>
        <dbReference type="Proteomes" id="UP000189462"/>
    </source>
</evidence>
<dbReference type="Proteomes" id="UP000189462">
    <property type="component" value="Unassembled WGS sequence"/>
</dbReference>
<keyword evidence="1" id="KW-1133">Transmembrane helix</keyword>
<dbReference type="Pfam" id="PF13386">
    <property type="entry name" value="DsbD_2"/>
    <property type="match status" value="1"/>
</dbReference>
<comment type="caution">
    <text evidence="3">The sequence shown here is derived from an EMBL/GenBank/DDBJ whole genome shotgun (WGS) entry which is preliminary data.</text>
</comment>